<dbReference type="InterPro" id="IPR034683">
    <property type="entry name" value="IspD/TarI"/>
</dbReference>
<dbReference type="PROSITE" id="PS01350">
    <property type="entry name" value="ISPF"/>
    <property type="match status" value="1"/>
</dbReference>
<comment type="caution">
    <text evidence="14">Lacks conserved residue(s) required for the propagation of feature annotation.</text>
</comment>
<protein>
    <recommendedName>
        <fullName evidence="14">Bifunctional enzyme IspD/IspF</fullName>
    </recommendedName>
    <domain>
        <recommendedName>
            <fullName evidence="14">2-C-methyl-D-erythritol 4-phosphate cytidylyltransferase</fullName>
            <ecNumber evidence="14">2.7.7.60</ecNumber>
        </recommendedName>
        <alternativeName>
            <fullName evidence="14">4-diphosphocytidyl-2C-methyl-D-erythritol synthase</fullName>
        </alternativeName>
        <alternativeName>
            <fullName evidence="14">MEP cytidylyltransferase</fullName>
            <shortName evidence="14">MCT</shortName>
        </alternativeName>
    </domain>
    <domain>
        <recommendedName>
            <fullName evidence="14">2-C-methyl-D-erythritol 2,4-cyclodiphosphate synthase</fullName>
            <shortName evidence="14">MECDP-synthase</shortName>
            <shortName evidence="14">MECPP-synthase</shortName>
            <shortName evidence="14">MECPS</shortName>
            <ecNumber evidence="14">4.6.1.12</ecNumber>
        </recommendedName>
    </domain>
</protein>
<evidence type="ECO:0000256" key="5">
    <source>
        <dbReference type="ARBA" id="ARBA00004787"/>
    </source>
</evidence>
<accession>A0ABW4Z0S0</accession>
<feature type="region of interest" description="2-C-methyl-D-erythritol 4-phosphate cytidylyltransferase" evidence="14">
    <location>
        <begin position="1"/>
        <end position="239"/>
    </location>
</feature>
<dbReference type="InterPro" id="IPR003526">
    <property type="entry name" value="MECDP_synthase"/>
</dbReference>
<reference evidence="17" key="1">
    <citation type="journal article" date="2019" name="Int. J. Syst. Evol. Microbiol.">
        <title>The Global Catalogue of Microorganisms (GCM) 10K type strain sequencing project: providing services to taxonomists for standard genome sequencing and annotation.</title>
        <authorList>
            <consortium name="The Broad Institute Genomics Platform"/>
            <consortium name="The Broad Institute Genome Sequencing Center for Infectious Disease"/>
            <person name="Wu L."/>
            <person name="Ma J."/>
        </authorList>
    </citation>
    <scope>NUCLEOTIDE SEQUENCE [LARGE SCALE GENOMIC DNA]</scope>
    <source>
        <strain evidence="17">CCM 7435</strain>
    </source>
</reference>
<dbReference type="EC" id="2.7.7.60" evidence="14"/>
<feature type="binding site" evidence="14">
    <location>
        <begin position="294"/>
        <end position="296"/>
    </location>
    <ligand>
        <name>4-CDP-2-C-methyl-D-erythritol 2-phosphate</name>
        <dbReference type="ChEBI" id="CHEBI:57919"/>
    </ligand>
</feature>
<gene>
    <name evidence="14" type="primary">ispDF</name>
    <name evidence="16" type="ORF">ACFSNC_17520</name>
</gene>
<dbReference type="SUPFAM" id="SSF69765">
    <property type="entry name" value="IpsF-like"/>
    <property type="match status" value="1"/>
</dbReference>
<keyword evidence="10 14" id="KW-0479">Metal-binding</keyword>
<dbReference type="SUPFAM" id="SSF53448">
    <property type="entry name" value="Nucleotide-diphospho-sugar transferases"/>
    <property type="match status" value="1"/>
</dbReference>
<evidence type="ECO:0000256" key="13">
    <source>
        <dbReference type="ARBA" id="ARBA00023268"/>
    </source>
</evidence>
<evidence type="ECO:0000256" key="8">
    <source>
        <dbReference type="ARBA" id="ARBA00022679"/>
    </source>
</evidence>
<feature type="site" description="Positions MEP for the nucleophilic attack" evidence="14">
    <location>
        <position position="160"/>
    </location>
</feature>
<dbReference type="EC" id="4.6.1.12" evidence="14"/>
<feature type="region of interest" description="2-C-methyl-D-erythritol 2,4-cyclodiphosphate synthase" evidence="14">
    <location>
        <begin position="240"/>
        <end position="401"/>
    </location>
</feature>
<feature type="binding site" evidence="14">
    <location>
        <position position="377"/>
    </location>
    <ligand>
        <name>4-CDP-2-C-methyl-D-erythritol 2-phosphate</name>
        <dbReference type="ChEBI" id="CHEBI:57919"/>
    </ligand>
</feature>
<feature type="domain" description="2-C-methyl-D-erythritol 2,4-cyclodiphosphate synthase" evidence="15">
    <location>
        <begin position="240"/>
        <end position="392"/>
    </location>
</feature>
<feature type="site" description="Transition state stabilizer" evidence="14">
    <location>
        <position position="371"/>
    </location>
</feature>
<comment type="function">
    <text evidence="14">Bifunctional enzyme that catalyzes the formation of 4-diphosphocytidyl-2-C-methyl-D-erythritol from CTP and 2-C-methyl-D-erythritol 4-phosphate (MEP) (IspD), and catalyzes the conversion of 4-diphosphocytidyl-2-C-methyl-D-erythritol 2-phosphate (CDP-ME2P) to 2-C-methyl-D-erythritol 2,4-cyclodiphosphate (ME-CPP) with a corresponding release of cytidine 5-monophosphate (CMP) (IspF).</text>
</comment>
<evidence type="ECO:0000259" key="15">
    <source>
        <dbReference type="Pfam" id="PF02542"/>
    </source>
</evidence>
<comment type="similarity">
    <text evidence="7">Belongs to the IspD/TarI cytidylyltransferase family. IspD subfamily.</text>
</comment>
<sequence>MDATADVVVVAAGRGTRAGEGLPKQYRPIGGRPLLRHTLERFLGQPGIRRVVTVIDPAHAELYAAATQGLSGAGGARLAAPVTGGATRQASVRAGLEALAEDPPELVLIHDAARPFVSARLVADALETAARHGAAVPVLRLVDTVKRWEADGFVVSGPDRDLLRSVQTPQSFRYALIREAHRALAGRDDLTDDAAVADAAGHRVASFTGDAANLKLTTPEDFVGAERVLARELRDLADVRSATGYDVHAFGEGDHVMLGGIAIPFGRGLAGHSDADVVLHALTDALLGTIGAEDIGFHFPPSKPEWKGAASDQFLRHAVDLVAAKGGRVAHLDATIVCEEPKIGPHRQAMRERIAGIAGLPVARVSVKATTSERLGFTGRREGIAALATATVRLPFTEDGE</sequence>
<dbReference type="NCBIfam" id="NF006899">
    <property type="entry name" value="PRK09382.1"/>
    <property type="match status" value="1"/>
</dbReference>
<dbReference type="InterPro" id="IPR020555">
    <property type="entry name" value="MECDP_synthase_CS"/>
</dbReference>
<dbReference type="PANTHER" id="PTHR43181:SF1">
    <property type="entry name" value="2-C-METHYL-D-ERYTHRITOL 2,4-CYCLODIPHOSPHATE SYNTHASE, CHLOROPLASTIC"/>
    <property type="match status" value="1"/>
</dbReference>
<comment type="pathway">
    <text evidence="4 14">Isoprenoid biosynthesis; isopentenyl diphosphate biosynthesis via DXP pathway; isopentenyl diphosphate from 1-deoxy-D-xylulose 5-phosphate: step 4/6.</text>
</comment>
<keyword evidence="13 14" id="KW-0511">Multifunctional enzyme</keyword>
<feature type="binding site" evidence="14">
    <location>
        <position position="248"/>
    </location>
    <ligand>
        <name>a divalent metal cation</name>
        <dbReference type="ChEBI" id="CHEBI:60240"/>
    </ligand>
</feature>
<keyword evidence="11 14" id="KW-0414">Isoprene biosynthesis</keyword>
<evidence type="ECO:0000256" key="3">
    <source>
        <dbReference type="ARBA" id="ARBA00001968"/>
    </source>
</evidence>
<dbReference type="CDD" id="cd00554">
    <property type="entry name" value="MECDP_synthase"/>
    <property type="match status" value="1"/>
</dbReference>
<feature type="site" description="Transition state stabilizer" evidence="14">
    <location>
        <position position="24"/>
    </location>
</feature>
<feature type="binding site" evidence="14">
    <location>
        <begin position="272"/>
        <end position="273"/>
    </location>
    <ligand>
        <name>4-CDP-2-C-methyl-D-erythritol 2-phosphate</name>
        <dbReference type="ChEBI" id="CHEBI:57919"/>
    </ligand>
</feature>
<dbReference type="Gene3D" id="3.90.550.10">
    <property type="entry name" value="Spore Coat Polysaccharide Biosynthesis Protein SpsA, Chain A"/>
    <property type="match status" value="1"/>
</dbReference>
<evidence type="ECO:0000313" key="17">
    <source>
        <dbReference type="Proteomes" id="UP001597299"/>
    </source>
</evidence>
<feature type="binding site" evidence="14">
    <location>
        <begin position="370"/>
        <end position="373"/>
    </location>
    <ligand>
        <name>4-CDP-2-C-methyl-D-erythritol 2-phosphate</name>
        <dbReference type="ChEBI" id="CHEBI:57919"/>
    </ligand>
</feature>
<evidence type="ECO:0000256" key="4">
    <source>
        <dbReference type="ARBA" id="ARBA00004709"/>
    </source>
</evidence>
<proteinExistence type="inferred from homology"/>
<dbReference type="InterPro" id="IPR026596">
    <property type="entry name" value="IspD/F"/>
</dbReference>
<keyword evidence="12 14" id="KW-0456">Lyase</keyword>
<feature type="binding site" evidence="14">
    <location>
        <position position="380"/>
    </location>
    <ligand>
        <name>4-CDP-2-C-methyl-D-erythritol 2-phosphate</name>
        <dbReference type="ChEBI" id="CHEBI:57919"/>
    </ligand>
</feature>
<keyword evidence="9 14" id="KW-0548">Nucleotidyltransferase</keyword>
<evidence type="ECO:0000256" key="12">
    <source>
        <dbReference type="ARBA" id="ARBA00023239"/>
    </source>
</evidence>
<feature type="binding site" evidence="14">
    <location>
        <begin position="246"/>
        <end position="248"/>
    </location>
    <ligand>
        <name>4-CDP-2-C-methyl-D-erythritol 2-phosphate</name>
        <dbReference type="ChEBI" id="CHEBI:57919"/>
    </ligand>
</feature>
<dbReference type="InterPro" id="IPR018294">
    <property type="entry name" value="ISPD_synthase_CS"/>
</dbReference>
<dbReference type="HAMAP" id="MF_01520">
    <property type="entry name" value="IspDF"/>
    <property type="match status" value="1"/>
</dbReference>
<dbReference type="InterPro" id="IPR029044">
    <property type="entry name" value="Nucleotide-diphossugar_trans"/>
</dbReference>
<dbReference type="Pfam" id="PF02542">
    <property type="entry name" value="YgbB"/>
    <property type="match status" value="1"/>
</dbReference>
<dbReference type="NCBIfam" id="TIGR00151">
    <property type="entry name" value="ispF"/>
    <property type="match status" value="1"/>
</dbReference>
<evidence type="ECO:0000256" key="7">
    <source>
        <dbReference type="ARBA" id="ARBA00009789"/>
    </source>
</evidence>
<dbReference type="RefSeq" id="WP_213351736.1">
    <property type="nucleotide sequence ID" value="NZ_JAHBGB010000006.1"/>
</dbReference>
<dbReference type="GO" id="GO:0050518">
    <property type="term" value="F:2-C-methyl-D-erythritol 4-phosphate cytidylyltransferase activity"/>
    <property type="evidence" value="ECO:0007669"/>
    <property type="project" value="UniProtKB-EC"/>
</dbReference>
<dbReference type="Proteomes" id="UP001597299">
    <property type="component" value="Unassembled WGS sequence"/>
</dbReference>
<dbReference type="InterPro" id="IPR001228">
    <property type="entry name" value="IspD"/>
</dbReference>
<evidence type="ECO:0000256" key="10">
    <source>
        <dbReference type="ARBA" id="ARBA00022723"/>
    </source>
</evidence>
<comment type="similarity">
    <text evidence="14">In the C-terminal section; belongs to the IspF family.</text>
</comment>
<dbReference type="GO" id="GO:0008685">
    <property type="term" value="F:2-C-methyl-D-erythritol 2,4-cyclodiphosphate synthase activity"/>
    <property type="evidence" value="ECO:0007669"/>
    <property type="project" value="UniProtKB-EC"/>
</dbReference>
<dbReference type="NCBIfam" id="TIGR00453">
    <property type="entry name" value="ispD"/>
    <property type="match status" value="1"/>
</dbReference>
<evidence type="ECO:0000256" key="9">
    <source>
        <dbReference type="ARBA" id="ARBA00022695"/>
    </source>
</evidence>
<feature type="binding site" evidence="14">
    <location>
        <position position="280"/>
    </location>
    <ligand>
        <name>a divalent metal cation</name>
        <dbReference type="ChEBI" id="CHEBI:60240"/>
    </ligand>
</feature>
<comment type="catalytic activity">
    <reaction evidence="2 14">
        <text>2-C-methyl-D-erythritol 4-phosphate + CTP + H(+) = 4-CDP-2-C-methyl-D-erythritol + diphosphate</text>
        <dbReference type="Rhea" id="RHEA:13429"/>
        <dbReference type="ChEBI" id="CHEBI:15378"/>
        <dbReference type="ChEBI" id="CHEBI:33019"/>
        <dbReference type="ChEBI" id="CHEBI:37563"/>
        <dbReference type="ChEBI" id="CHEBI:57823"/>
        <dbReference type="ChEBI" id="CHEBI:58262"/>
        <dbReference type="EC" id="2.7.7.60"/>
    </reaction>
</comment>
<comment type="similarity">
    <text evidence="6">Belongs to the IspF family.</text>
</comment>
<keyword evidence="17" id="KW-1185">Reference proteome</keyword>
<dbReference type="EMBL" id="JBHUHD010000001">
    <property type="protein sequence ID" value="MFD2142211.1"/>
    <property type="molecule type" value="Genomic_DNA"/>
</dbReference>
<dbReference type="HAMAP" id="MF_00108">
    <property type="entry name" value="IspD"/>
    <property type="match status" value="1"/>
</dbReference>
<dbReference type="PROSITE" id="PS01295">
    <property type="entry name" value="ISPD"/>
    <property type="match status" value="1"/>
</dbReference>
<feature type="site" description="Positions MEP for the nucleophilic attack" evidence="14">
    <location>
        <position position="215"/>
    </location>
</feature>
<comment type="pathway">
    <text evidence="5 14">Isoprenoid biosynthesis; isopentenyl diphosphate biosynthesis via DXP pathway; isopentenyl diphosphate from 1-deoxy-D-xylulose 5-phosphate: step 2/6.</text>
</comment>
<feature type="binding site" evidence="14">
    <location>
        <position position="246"/>
    </location>
    <ligand>
        <name>a divalent metal cation</name>
        <dbReference type="ChEBI" id="CHEBI:60240"/>
    </ligand>
</feature>
<dbReference type="HAMAP" id="MF_00107">
    <property type="entry name" value="IspF"/>
    <property type="match status" value="1"/>
</dbReference>
<dbReference type="InterPro" id="IPR036571">
    <property type="entry name" value="MECDP_synthase_sf"/>
</dbReference>
<comment type="cofactor">
    <cofactor evidence="3 14">
        <name>a divalent metal cation</name>
        <dbReference type="ChEBI" id="CHEBI:60240"/>
    </cofactor>
</comment>
<feature type="site" description="Transition state stabilizer" evidence="14">
    <location>
        <position position="17"/>
    </location>
</feature>
<evidence type="ECO:0000256" key="1">
    <source>
        <dbReference type="ARBA" id="ARBA00000200"/>
    </source>
</evidence>
<dbReference type="PANTHER" id="PTHR43181">
    <property type="entry name" value="2-C-METHYL-D-ERYTHRITOL 2,4-CYCLODIPHOSPHATE SYNTHASE, CHLOROPLASTIC"/>
    <property type="match status" value="1"/>
</dbReference>
<comment type="caution">
    <text evidence="16">The sequence shown here is derived from an EMBL/GenBank/DDBJ whole genome shotgun (WGS) entry which is preliminary data.</text>
</comment>
<evidence type="ECO:0000256" key="14">
    <source>
        <dbReference type="HAMAP-Rule" id="MF_01520"/>
    </source>
</evidence>
<dbReference type="Gene3D" id="3.30.1330.50">
    <property type="entry name" value="2-C-methyl-D-erythritol 2,4-cyclodiphosphate synthase"/>
    <property type="match status" value="1"/>
</dbReference>
<keyword evidence="8 14" id="KW-0808">Transferase</keyword>
<name>A0ABW4Z0S0_9HYPH</name>
<dbReference type="Pfam" id="PF01128">
    <property type="entry name" value="IspD"/>
    <property type="match status" value="1"/>
</dbReference>
<dbReference type="CDD" id="cd02516">
    <property type="entry name" value="CDP-ME_synthetase"/>
    <property type="match status" value="1"/>
</dbReference>
<evidence type="ECO:0000256" key="2">
    <source>
        <dbReference type="ARBA" id="ARBA00001282"/>
    </source>
</evidence>
<organism evidence="16 17">
    <name type="scientific">Ancylobacter oerskovii</name>
    <dbReference type="NCBI Taxonomy" id="459519"/>
    <lineage>
        <taxon>Bacteria</taxon>
        <taxon>Pseudomonadati</taxon>
        <taxon>Pseudomonadota</taxon>
        <taxon>Alphaproteobacteria</taxon>
        <taxon>Hyphomicrobiales</taxon>
        <taxon>Xanthobacteraceae</taxon>
        <taxon>Ancylobacter</taxon>
    </lineage>
</organism>
<comment type="catalytic activity">
    <reaction evidence="1 14">
        <text>4-CDP-2-C-methyl-D-erythritol 2-phosphate = 2-C-methyl-D-erythritol 2,4-cyclic diphosphate + CMP</text>
        <dbReference type="Rhea" id="RHEA:23864"/>
        <dbReference type="ChEBI" id="CHEBI:57919"/>
        <dbReference type="ChEBI" id="CHEBI:58483"/>
        <dbReference type="ChEBI" id="CHEBI:60377"/>
        <dbReference type="EC" id="4.6.1.12"/>
    </reaction>
</comment>
<evidence type="ECO:0000256" key="11">
    <source>
        <dbReference type="ARBA" id="ARBA00023229"/>
    </source>
</evidence>
<evidence type="ECO:0000313" key="16">
    <source>
        <dbReference type="EMBL" id="MFD2142211.1"/>
    </source>
</evidence>
<evidence type="ECO:0000256" key="6">
    <source>
        <dbReference type="ARBA" id="ARBA00008480"/>
    </source>
</evidence>
<comment type="similarity">
    <text evidence="14">In the N-terminal section; belongs to the IspD/TarI cytidylyltransferase family. IspD subfamily.</text>
</comment>
<feature type="site" description="Transition state stabilizer" evidence="14">
    <location>
        <position position="272"/>
    </location>
</feature>